<dbReference type="EC" id="3.1.1.97" evidence="6"/>
<feature type="region of interest" description="Disordered" evidence="8">
    <location>
        <begin position="46"/>
        <end position="68"/>
    </location>
</feature>
<reference evidence="9 10" key="1">
    <citation type="journal article" date="2016" name="Fungal Biol.">
        <title>The genome of Xylona heveae provides a window into fungal endophytism.</title>
        <authorList>
            <person name="Gazis R."/>
            <person name="Kuo A."/>
            <person name="Riley R."/>
            <person name="LaButti K."/>
            <person name="Lipzen A."/>
            <person name="Lin J."/>
            <person name="Amirebrahimi M."/>
            <person name="Hesse C.N."/>
            <person name="Spatafora J.W."/>
            <person name="Henrissat B."/>
            <person name="Hainaut M."/>
            <person name="Grigoriev I.V."/>
            <person name="Hibbett D.S."/>
        </authorList>
    </citation>
    <scope>NUCLEOTIDE SEQUENCE [LARGE SCALE GENOMIC DNA]</scope>
    <source>
        <strain evidence="9 10">TC161</strain>
    </source>
</reference>
<dbReference type="OrthoDB" id="1930760at2759"/>
<evidence type="ECO:0000256" key="5">
    <source>
        <dbReference type="ARBA" id="ARBA00038092"/>
    </source>
</evidence>
<gene>
    <name evidence="9" type="ORF">L228DRAFT_283949</name>
</gene>
<dbReference type="OMA" id="LDMKWLP"/>
<sequence>MAEDSGIKEIQSIHSRILDLPPSCIEFSPIARDYFIVGTYYLEKNEDGNDATKEDEENTSNSPEEKKAQSRRGSLILFRYVNDELTLLQTLPTPSALLDLHFSPHDPSIFATATSTGTLSLYQLSLPSDTSPAAPASIQHLSTYQILDPSTLVLAFAFHPVYSNLLGVSLSNGDISIYQIPSASTSSTGIRKVWTSSSAHSLEAWTLSFSPDGSTFFSGGDDSKLQAYAISDVTPQSDEVFKSEAQAENDEEVDEETELDEPVTLWSDTKTHGAGVTAILPLSIDDDASAMSKILITGSYDDHIRVYEYPAPGLPGRRKVLAETYLEGGVWRLKLLKGYETSDDARDEGNAPDGTKSVIRVRVLASCMHAGARVVEITRDAEGQWDIAVLAKFEEHKSMNYGSDVQPFTEGEDNGKAEARKEFTIMSTSFYDRLLCVWKCER</sequence>
<evidence type="ECO:0000313" key="9">
    <source>
        <dbReference type="EMBL" id="KZF21821.1"/>
    </source>
</evidence>
<dbReference type="AlphaFoldDB" id="A0A165G787"/>
<dbReference type="GO" id="GO:0005737">
    <property type="term" value="C:cytoplasm"/>
    <property type="evidence" value="ECO:0007669"/>
    <property type="project" value="TreeGrafter"/>
</dbReference>
<keyword evidence="2" id="KW-0853">WD repeat</keyword>
<evidence type="ECO:0000256" key="2">
    <source>
        <dbReference type="ARBA" id="ARBA00022574"/>
    </source>
</evidence>
<dbReference type="GO" id="GO:0061685">
    <property type="term" value="F:diphthine methylesterase activity"/>
    <property type="evidence" value="ECO:0007669"/>
    <property type="project" value="UniProtKB-EC"/>
</dbReference>
<accession>A0A165G787</accession>
<comment type="catalytic activity">
    <reaction evidence="7">
        <text>diphthine methyl ester-[translation elongation factor 2] + H2O = diphthine-[translation elongation factor 2] + methanol + H(+)</text>
        <dbReference type="Rhea" id="RHEA:42656"/>
        <dbReference type="Rhea" id="RHEA-COMP:10172"/>
        <dbReference type="Rhea" id="RHEA-COMP:10173"/>
        <dbReference type="ChEBI" id="CHEBI:15377"/>
        <dbReference type="ChEBI" id="CHEBI:15378"/>
        <dbReference type="ChEBI" id="CHEBI:17790"/>
        <dbReference type="ChEBI" id="CHEBI:79005"/>
        <dbReference type="ChEBI" id="CHEBI:82696"/>
        <dbReference type="EC" id="3.1.1.97"/>
    </reaction>
</comment>
<keyword evidence="10" id="KW-1185">Reference proteome</keyword>
<dbReference type="InterPro" id="IPR036322">
    <property type="entry name" value="WD40_repeat_dom_sf"/>
</dbReference>
<dbReference type="InterPro" id="IPR052415">
    <property type="entry name" value="Diphthine_MTase"/>
</dbReference>
<evidence type="ECO:0000256" key="4">
    <source>
        <dbReference type="ARBA" id="ARBA00022801"/>
    </source>
</evidence>
<dbReference type="EMBL" id="KV407460">
    <property type="protein sequence ID" value="KZF21821.1"/>
    <property type="molecule type" value="Genomic_DNA"/>
</dbReference>
<dbReference type="InParanoid" id="A0A165G787"/>
<dbReference type="Proteomes" id="UP000076632">
    <property type="component" value="Unassembled WGS sequence"/>
</dbReference>
<evidence type="ECO:0000256" key="6">
    <source>
        <dbReference type="ARBA" id="ARBA00039131"/>
    </source>
</evidence>
<dbReference type="InterPro" id="IPR015943">
    <property type="entry name" value="WD40/YVTN_repeat-like_dom_sf"/>
</dbReference>
<evidence type="ECO:0000256" key="3">
    <source>
        <dbReference type="ARBA" id="ARBA00022737"/>
    </source>
</evidence>
<feature type="region of interest" description="Disordered" evidence="8">
    <location>
        <begin position="242"/>
        <end position="261"/>
    </location>
</feature>
<feature type="compositionally biased region" description="Acidic residues" evidence="8">
    <location>
        <begin position="247"/>
        <end position="261"/>
    </location>
</feature>
<organism evidence="9 10">
    <name type="scientific">Xylona heveae (strain CBS 132557 / TC161)</name>
    <dbReference type="NCBI Taxonomy" id="1328760"/>
    <lineage>
        <taxon>Eukaryota</taxon>
        <taxon>Fungi</taxon>
        <taxon>Dikarya</taxon>
        <taxon>Ascomycota</taxon>
        <taxon>Pezizomycotina</taxon>
        <taxon>Xylonomycetes</taxon>
        <taxon>Xylonales</taxon>
        <taxon>Xylonaceae</taxon>
        <taxon>Xylona</taxon>
    </lineage>
</organism>
<name>A0A165G787_XYLHT</name>
<proteinExistence type="inferred from homology"/>
<dbReference type="PANTHER" id="PTHR46042">
    <property type="entry name" value="DIPHTHINE METHYLTRANSFERASE"/>
    <property type="match status" value="1"/>
</dbReference>
<evidence type="ECO:0000256" key="1">
    <source>
        <dbReference type="ARBA" id="ARBA00005156"/>
    </source>
</evidence>
<dbReference type="GeneID" id="28901300"/>
<dbReference type="SUPFAM" id="SSF50978">
    <property type="entry name" value="WD40 repeat-like"/>
    <property type="match status" value="1"/>
</dbReference>
<evidence type="ECO:0000313" key="10">
    <source>
        <dbReference type="Proteomes" id="UP000076632"/>
    </source>
</evidence>
<dbReference type="Gene3D" id="2.130.10.10">
    <property type="entry name" value="YVTN repeat-like/Quinoprotein amine dehydrogenase"/>
    <property type="match status" value="1"/>
</dbReference>
<dbReference type="GO" id="GO:0017183">
    <property type="term" value="P:protein histidyl modification to diphthamide"/>
    <property type="evidence" value="ECO:0007669"/>
    <property type="project" value="TreeGrafter"/>
</dbReference>
<dbReference type="InterPro" id="IPR001680">
    <property type="entry name" value="WD40_rpt"/>
</dbReference>
<dbReference type="PANTHER" id="PTHR46042:SF1">
    <property type="entry name" value="DIPHTHINE METHYLTRANSFERASE"/>
    <property type="match status" value="1"/>
</dbReference>
<keyword evidence="3" id="KW-0677">Repeat</keyword>
<comment type="pathway">
    <text evidence="1">Protein modification; peptidyl-diphthamide biosynthesis.</text>
</comment>
<evidence type="ECO:0000256" key="7">
    <source>
        <dbReference type="ARBA" id="ARBA00047551"/>
    </source>
</evidence>
<comment type="similarity">
    <text evidence="5">Belongs to the DPH7 family.</text>
</comment>
<dbReference type="SMART" id="SM00320">
    <property type="entry name" value="WD40"/>
    <property type="match status" value="4"/>
</dbReference>
<protein>
    <recommendedName>
        <fullName evidence="6">methylated diphthine methylhydrolase</fullName>
        <ecNumber evidence="6">3.1.1.97</ecNumber>
    </recommendedName>
</protein>
<dbReference type="STRING" id="1328760.A0A165G787"/>
<dbReference type="FunCoup" id="A0A165G787">
    <property type="interactions" value="116"/>
</dbReference>
<dbReference type="Pfam" id="PF00400">
    <property type="entry name" value="WD40"/>
    <property type="match status" value="1"/>
</dbReference>
<keyword evidence="4" id="KW-0378">Hydrolase</keyword>
<dbReference type="RefSeq" id="XP_018187376.1">
    <property type="nucleotide sequence ID" value="XM_018336163.1"/>
</dbReference>
<evidence type="ECO:0000256" key="8">
    <source>
        <dbReference type="SAM" id="MobiDB-lite"/>
    </source>
</evidence>